<dbReference type="Pfam" id="PF13376">
    <property type="entry name" value="OmdA"/>
    <property type="match status" value="1"/>
</dbReference>
<dbReference type="RefSeq" id="WP_054560574.1">
    <property type="nucleotide sequence ID" value="NZ_LDJX01000011.1"/>
</dbReference>
<dbReference type="Proteomes" id="UP000050280">
    <property type="component" value="Unassembled WGS sequence"/>
</dbReference>
<proteinExistence type="predicted"/>
<gene>
    <name evidence="1" type="ORF">I595_3638</name>
</gene>
<accession>A0A0P7ACY4</accession>
<evidence type="ECO:0000313" key="2">
    <source>
        <dbReference type="Proteomes" id="UP000050280"/>
    </source>
</evidence>
<dbReference type="OrthoDB" id="9796999at2"/>
<keyword evidence="2" id="KW-1185">Reference proteome</keyword>
<evidence type="ECO:0000313" key="1">
    <source>
        <dbReference type="EMBL" id="KPM30342.1"/>
    </source>
</evidence>
<dbReference type="STRING" id="1300341.I595_3638"/>
<evidence type="ECO:0008006" key="3">
    <source>
        <dbReference type="Google" id="ProtNLM"/>
    </source>
</evidence>
<dbReference type="EMBL" id="LDJX01000011">
    <property type="protein sequence ID" value="KPM30342.1"/>
    <property type="molecule type" value="Genomic_DNA"/>
</dbReference>
<reference evidence="1 2" key="1">
    <citation type="submission" date="2015-09" db="EMBL/GenBank/DDBJ databases">
        <title>Genome sequence of the marine flavobacterium Croceitalea dokdonensis DOKDO 023 that contains proton- and sodium-pumping rhodopsins.</title>
        <authorList>
            <person name="Kwon S.-K."/>
            <person name="Lee H.K."/>
            <person name="Kwak M.-J."/>
            <person name="Kim J.F."/>
        </authorList>
    </citation>
    <scope>NUCLEOTIDE SEQUENCE [LARGE SCALE GENOMIC DNA]</scope>
    <source>
        <strain evidence="1 2">DOKDO 023</strain>
    </source>
</reference>
<protein>
    <recommendedName>
        <fullName evidence="3">Bacteriocin-protection protein, YdeI/OmpD-associated family</fullName>
    </recommendedName>
</protein>
<comment type="caution">
    <text evidence="1">The sequence shown here is derived from an EMBL/GenBank/DDBJ whole genome shotgun (WGS) entry which is preliminary data.</text>
</comment>
<name>A0A0P7ACY4_9FLAO</name>
<organism evidence="1 2">
    <name type="scientific">Croceitalea dokdonensis DOKDO 023</name>
    <dbReference type="NCBI Taxonomy" id="1300341"/>
    <lineage>
        <taxon>Bacteria</taxon>
        <taxon>Pseudomonadati</taxon>
        <taxon>Bacteroidota</taxon>
        <taxon>Flavobacteriia</taxon>
        <taxon>Flavobacteriales</taxon>
        <taxon>Flavobacteriaceae</taxon>
        <taxon>Croceitalea</taxon>
    </lineage>
</organism>
<sequence>MVKTENFEKVEVSSTAELRDWLHANHTQEESVWLVTFKKSIPGKYVSVSEVLDELIAFGWIDGIRRKLDETRTMQLIAPRQTQHWSKTYKDRANKLVKEGRMTQAGQESIARSQQLGLWNFLDDVDALVKPDDLLECLKQHKGALAFFDALSPSNQRFILRWIKLAKTGKTRQKRILETAVLSSKGEKMKGL</sequence>
<dbReference type="AlphaFoldDB" id="A0A0P7ACY4"/>